<keyword evidence="2" id="KW-0479">Metal-binding</keyword>
<evidence type="ECO:0000256" key="5">
    <source>
        <dbReference type="ARBA" id="ARBA00022833"/>
    </source>
</evidence>
<dbReference type="InterPro" id="IPR036236">
    <property type="entry name" value="Znf_C2H2_sf"/>
</dbReference>
<evidence type="ECO:0000313" key="11">
    <source>
        <dbReference type="Proteomes" id="UP001157974"/>
    </source>
</evidence>
<sequence length="395" mass="44780">MMIIEGLEYGEDYELMREMLNDVAVGEWLLGGNNKDSFKLPSPSHVVPFDFMKVEPGPQAGVRETLFFRKSLNVLSHQKGNVAFGHMLKFEDSRMLKDRVIFAINEERTTSVCLIAVQMEDGGVMLRASVSFRREAFNRVGVIVGYAGSGCKVFRIQQRLIIDRDCSFCIVRGDSCECDTRLKERDRLIQASLPVELPDAWHAGIAAIENRRGPAWVIFPDKSRIRAYTLSSSDAVTPRVQHIMSTFESWKTLLFNEKDDKSLSSVTTTTSRENDVLSSPDLKQQRHANAGNRAGVDRQKRFDCEICGSAFRSQSHLNRHLSGVHFREKKHACDLCGTKFGQRSHLVAHTKNVHTKRESLECKQCGVKFVWRTNYFRHMRNQHGLTAADVEAGLP</sequence>
<protein>
    <recommendedName>
        <fullName evidence="9">C2H2-type domain-containing protein</fullName>
    </recommendedName>
</protein>
<dbReference type="SUPFAM" id="SSF57667">
    <property type="entry name" value="beta-beta-alpha zinc fingers"/>
    <property type="match status" value="2"/>
</dbReference>
<dbReference type="PROSITE" id="PS50157">
    <property type="entry name" value="ZINC_FINGER_C2H2_2"/>
    <property type="match status" value="3"/>
</dbReference>
<evidence type="ECO:0000256" key="1">
    <source>
        <dbReference type="ARBA" id="ARBA00004123"/>
    </source>
</evidence>
<evidence type="ECO:0000313" key="10">
    <source>
        <dbReference type="EMBL" id="KAJ8908450.1"/>
    </source>
</evidence>
<feature type="domain" description="C2H2-type" evidence="9">
    <location>
        <begin position="360"/>
        <end position="383"/>
    </location>
</feature>
<feature type="region of interest" description="Disordered" evidence="8">
    <location>
        <begin position="264"/>
        <end position="294"/>
    </location>
</feature>
<evidence type="ECO:0000256" key="6">
    <source>
        <dbReference type="ARBA" id="ARBA00023242"/>
    </source>
</evidence>
<keyword evidence="6" id="KW-0539">Nucleus</keyword>
<evidence type="ECO:0000256" key="7">
    <source>
        <dbReference type="PROSITE-ProRule" id="PRU00042"/>
    </source>
</evidence>
<dbReference type="Pfam" id="PF00096">
    <property type="entry name" value="zf-C2H2"/>
    <property type="match status" value="2"/>
</dbReference>
<name>A0AAV8V0Q9_9RHOD</name>
<dbReference type="Proteomes" id="UP001157974">
    <property type="component" value="Unassembled WGS sequence"/>
</dbReference>
<comment type="caution">
    <text evidence="10">The sequence shown here is derived from an EMBL/GenBank/DDBJ whole genome shotgun (WGS) entry which is preliminary data.</text>
</comment>
<keyword evidence="5" id="KW-0862">Zinc</keyword>
<dbReference type="AlphaFoldDB" id="A0AAV8V0Q9"/>
<keyword evidence="11" id="KW-1185">Reference proteome</keyword>
<evidence type="ECO:0000256" key="2">
    <source>
        <dbReference type="ARBA" id="ARBA00022723"/>
    </source>
</evidence>
<organism evidence="10 11">
    <name type="scientific">Rhodosorus marinus</name>
    <dbReference type="NCBI Taxonomy" id="101924"/>
    <lineage>
        <taxon>Eukaryota</taxon>
        <taxon>Rhodophyta</taxon>
        <taxon>Stylonematophyceae</taxon>
        <taxon>Stylonematales</taxon>
        <taxon>Stylonemataceae</taxon>
        <taxon>Rhodosorus</taxon>
    </lineage>
</organism>
<dbReference type="InterPro" id="IPR013087">
    <property type="entry name" value="Znf_C2H2_type"/>
</dbReference>
<evidence type="ECO:0000256" key="8">
    <source>
        <dbReference type="SAM" id="MobiDB-lite"/>
    </source>
</evidence>
<keyword evidence="4 7" id="KW-0863">Zinc-finger</keyword>
<dbReference type="PANTHER" id="PTHR24406">
    <property type="entry name" value="TRANSCRIPTIONAL REPRESSOR CTCFL-RELATED"/>
    <property type="match status" value="1"/>
</dbReference>
<dbReference type="PROSITE" id="PS00028">
    <property type="entry name" value="ZINC_FINGER_C2H2_1"/>
    <property type="match status" value="3"/>
</dbReference>
<feature type="domain" description="C2H2-type" evidence="9">
    <location>
        <begin position="331"/>
        <end position="359"/>
    </location>
</feature>
<accession>A0AAV8V0Q9</accession>
<comment type="subcellular location">
    <subcellularLocation>
        <location evidence="1">Nucleus</location>
    </subcellularLocation>
</comment>
<dbReference type="GO" id="GO:0008270">
    <property type="term" value="F:zinc ion binding"/>
    <property type="evidence" value="ECO:0007669"/>
    <property type="project" value="UniProtKB-KW"/>
</dbReference>
<dbReference type="EMBL" id="JAMWBK010000001">
    <property type="protein sequence ID" value="KAJ8908450.1"/>
    <property type="molecule type" value="Genomic_DNA"/>
</dbReference>
<dbReference type="GO" id="GO:0005634">
    <property type="term" value="C:nucleus"/>
    <property type="evidence" value="ECO:0007669"/>
    <property type="project" value="UniProtKB-SubCell"/>
</dbReference>
<dbReference type="InterPro" id="IPR050888">
    <property type="entry name" value="ZnF_C2H2-type_TF"/>
</dbReference>
<proteinExistence type="predicted"/>
<reference evidence="10 11" key="1">
    <citation type="journal article" date="2023" name="Nat. Commun.">
        <title>Origin of minicircular mitochondrial genomes in red algae.</title>
        <authorList>
            <person name="Lee Y."/>
            <person name="Cho C.H."/>
            <person name="Lee Y.M."/>
            <person name="Park S.I."/>
            <person name="Yang J.H."/>
            <person name="West J.A."/>
            <person name="Bhattacharya D."/>
            <person name="Yoon H.S."/>
        </authorList>
    </citation>
    <scope>NUCLEOTIDE SEQUENCE [LARGE SCALE GENOMIC DNA]</scope>
    <source>
        <strain evidence="10 11">CCMP1338</strain>
        <tissue evidence="10">Whole cell</tissue>
    </source>
</reference>
<feature type="domain" description="C2H2-type" evidence="9">
    <location>
        <begin position="302"/>
        <end position="330"/>
    </location>
</feature>
<evidence type="ECO:0000256" key="3">
    <source>
        <dbReference type="ARBA" id="ARBA00022737"/>
    </source>
</evidence>
<evidence type="ECO:0000259" key="9">
    <source>
        <dbReference type="PROSITE" id="PS50157"/>
    </source>
</evidence>
<dbReference type="SMART" id="SM00355">
    <property type="entry name" value="ZnF_C2H2"/>
    <property type="match status" value="3"/>
</dbReference>
<dbReference type="Gene3D" id="3.30.160.60">
    <property type="entry name" value="Classic Zinc Finger"/>
    <property type="match status" value="2"/>
</dbReference>
<keyword evidence="3" id="KW-0677">Repeat</keyword>
<gene>
    <name evidence="10" type="ORF">NDN08_005159</name>
</gene>
<evidence type="ECO:0000256" key="4">
    <source>
        <dbReference type="ARBA" id="ARBA00022771"/>
    </source>
</evidence>